<dbReference type="PANTHER" id="PTHR10890">
    <property type="entry name" value="CYSTEINYL-TRNA SYNTHETASE"/>
    <property type="match status" value="1"/>
</dbReference>
<dbReference type="InterPro" id="IPR032678">
    <property type="entry name" value="tRNA-synt_1_cat_dom"/>
</dbReference>
<dbReference type="Gene3D" id="3.40.50.620">
    <property type="entry name" value="HUPs"/>
    <property type="match status" value="1"/>
</dbReference>
<evidence type="ECO:0000256" key="4">
    <source>
        <dbReference type="ARBA" id="ARBA00022490"/>
    </source>
</evidence>
<dbReference type="NCBIfam" id="TIGR00435">
    <property type="entry name" value="cysS"/>
    <property type="match status" value="1"/>
</dbReference>
<comment type="subcellular location">
    <subcellularLocation>
        <location evidence="1 13">Cytoplasm</location>
    </subcellularLocation>
</comment>
<dbReference type="InterPro" id="IPR014729">
    <property type="entry name" value="Rossmann-like_a/b/a_fold"/>
</dbReference>
<evidence type="ECO:0000259" key="14">
    <source>
        <dbReference type="SMART" id="SM00840"/>
    </source>
</evidence>
<dbReference type="SUPFAM" id="SSF47323">
    <property type="entry name" value="Anticodon-binding domain of a subclass of class I aminoacyl-tRNA synthetases"/>
    <property type="match status" value="1"/>
</dbReference>
<proteinExistence type="inferred from homology"/>
<keyword evidence="16" id="KW-1185">Reference proteome</keyword>
<evidence type="ECO:0000256" key="12">
    <source>
        <dbReference type="ARBA" id="ARBA00047398"/>
    </source>
</evidence>
<evidence type="ECO:0000256" key="6">
    <source>
        <dbReference type="ARBA" id="ARBA00022723"/>
    </source>
</evidence>
<evidence type="ECO:0000256" key="11">
    <source>
        <dbReference type="ARBA" id="ARBA00023146"/>
    </source>
</evidence>
<dbReference type="SMART" id="SM00840">
    <property type="entry name" value="DALR_2"/>
    <property type="match status" value="1"/>
</dbReference>
<keyword evidence="11 13" id="KW-0030">Aminoacyl-tRNA synthetase</keyword>
<organism evidence="15 16">
    <name type="scientific">Candidatus Criblamydia sequanensis CRIB-18</name>
    <dbReference type="NCBI Taxonomy" id="1437425"/>
    <lineage>
        <taxon>Bacteria</taxon>
        <taxon>Pseudomonadati</taxon>
        <taxon>Chlamydiota</taxon>
        <taxon>Chlamydiia</taxon>
        <taxon>Parachlamydiales</taxon>
        <taxon>Candidatus Criblamydiaceae</taxon>
        <taxon>Candidatus Criblamydia</taxon>
    </lineage>
</organism>
<dbReference type="EC" id="6.1.1.16" evidence="13"/>
<keyword evidence="10 13" id="KW-0648">Protein biosynthesis</keyword>
<dbReference type="FunFam" id="3.40.50.620:FF:000130">
    <property type="entry name" value="Cysteine--tRNA ligase"/>
    <property type="match status" value="1"/>
</dbReference>
<feature type="binding site" evidence="13">
    <location>
        <position position="315"/>
    </location>
    <ligand>
        <name>ATP</name>
        <dbReference type="ChEBI" id="CHEBI:30616"/>
    </ligand>
</feature>
<feature type="short sequence motif" description="'HIGH' region" evidence="13">
    <location>
        <begin position="70"/>
        <end position="80"/>
    </location>
</feature>
<dbReference type="STRING" id="1437425.CSEC_0579"/>
<gene>
    <name evidence="13 15" type="primary">cysS</name>
    <name evidence="15" type="ORF">CSEC_0579</name>
</gene>
<evidence type="ECO:0000256" key="3">
    <source>
        <dbReference type="ARBA" id="ARBA00011245"/>
    </source>
</evidence>
<dbReference type="Gene3D" id="1.20.120.1910">
    <property type="entry name" value="Cysteine-tRNA ligase, C-terminal anti-codon recognition domain"/>
    <property type="match status" value="1"/>
</dbReference>
<feature type="binding site" evidence="13">
    <location>
        <position position="280"/>
    </location>
    <ligand>
        <name>Zn(2+)</name>
        <dbReference type="ChEBI" id="CHEBI:29105"/>
    </ligand>
</feature>
<dbReference type="Pfam" id="PF09190">
    <property type="entry name" value="DALR_2"/>
    <property type="match status" value="1"/>
</dbReference>
<name>A0A090CY90_9BACT</name>
<feature type="binding site" evidence="13">
    <location>
        <position position="284"/>
    </location>
    <ligand>
        <name>Zn(2+)</name>
        <dbReference type="ChEBI" id="CHEBI:29105"/>
    </ligand>
</feature>
<dbReference type="InterPro" id="IPR015803">
    <property type="entry name" value="Cys-tRNA-ligase"/>
</dbReference>
<dbReference type="SUPFAM" id="SSF52374">
    <property type="entry name" value="Nucleotidylyl transferase"/>
    <property type="match status" value="1"/>
</dbReference>
<dbReference type="Proteomes" id="UP000031552">
    <property type="component" value="Unassembled WGS sequence"/>
</dbReference>
<keyword evidence="6 13" id="KW-0479">Metal-binding</keyword>
<protein>
    <recommendedName>
        <fullName evidence="13">Cysteine--tRNA ligase</fullName>
        <ecNumber evidence="13">6.1.1.16</ecNumber>
    </recommendedName>
    <alternativeName>
        <fullName evidence="13">Cysteinyl-tRNA synthetase</fullName>
        <shortName evidence="13">CysRS</shortName>
    </alternativeName>
</protein>
<evidence type="ECO:0000256" key="1">
    <source>
        <dbReference type="ARBA" id="ARBA00004496"/>
    </source>
</evidence>
<evidence type="ECO:0000256" key="2">
    <source>
        <dbReference type="ARBA" id="ARBA00005594"/>
    </source>
</evidence>
<keyword evidence="9 13" id="KW-0067">ATP-binding</keyword>
<keyword evidence="7 13" id="KW-0547">Nucleotide-binding</keyword>
<comment type="similarity">
    <text evidence="2 13">Belongs to the class-I aminoacyl-tRNA synthetase family.</text>
</comment>
<dbReference type="PRINTS" id="PR00983">
    <property type="entry name" value="TRNASYNTHCYS"/>
</dbReference>
<dbReference type="GO" id="GO:0006423">
    <property type="term" value="P:cysteinyl-tRNA aminoacylation"/>
    <property type="evidence" value="ECO:0007669"/>
    <property type="project" value="UniProtKB-UniRule"/>
</dbReference>
<dbReference type="InterPro" id="IPR009080">
    <property type="entry name" value="tRNAsynth_Ia_anticodon-bd"/>
</dbReference>
<dbReference type="eggNOG" id="COG0215">
    <property type="taxonomic scope" value="Bacteria"/>
</dbReference>
<reference evidence="15" key="2">
    <citation type="submission" date="2014-09" db="EMBL/GenBank/DDBJ databases">
        <title>Criblamydia sequanensis harbors a mega-plasmid encoding arsenite resistance.</title>
        <authorList>
            <person name="Bertelli C."/>
            <person name="Goesmann A."/>
            <person name="Greub G."/>
        </authorList>
    </citation>
    <scope>NUCLEOTIDE SEQUENCE [LARGE SCALE GENOMIC DNA]</scope>
    <source>
        <strain evidence="15">CRIB-18</strain>
    </source>
</reference>
<comment type="subunit">
    <text evidence="3 13">Monomer.</text>
</comment>
<sequence length="513" mass="59338">MRLEKELVAKDSFISINYFINFNLFSLYGSGDFMPLFEQKPIYFFNTLTREKEQFEPLKRGSVSLYTCGPTVYNFAHIGNFRCYIFEDLLHRTLLFFGYDLHHVMNITDVDDKTIKGALRENTTLDNYTDRFTKAFFEDLDTLGIKRAKVYPKATDYIPQMIELIEKLLEKKLAYVGSDKSVYYAINQFPNYGCLSHLKLDELEVGASARVASDEYEKDHAADFVLWKAYDKERDGDIYWNSPFGPGRPGWHIECSAMAMSLLGESLDIHCGAIDNMFPHHENEIAQSEGVTGKPFSKYWLHAEHLIVDGKKMSKSLGNFYTLRDLTDKNYTGRQLRYLLLQTHYKTQLNFTLQSLEAARHTLKRLDEFVMRLNRMEGKGNPEKVKELTEKTFDLFASAMADDLNISSALAALFDMVREANTLMDANEIGSQEAKTILSLLERFDEILGVLRFSFDEEIPEELIAALEKRTEARTRKDWKESDRIRDFIQSKGYQIEDSPKGARLKKMEVAHE</sequence>
<evidence type="ECO:0000256" key="8">
    <source>
        <dbReference type="ARBA" id="ARBA00022833"/>
    </source>
</evidence>
<dbReference type="PANTHER" id="PTHR10890:SF3">
    <property type="entry name" value="CYSTEINE--TRNA LIGASE, CYTOPLASMIC"/>
    <property type="match status" value="1"/>
</dbReference>
<dbReference type="HAMAP" id="MF_00041">
    <property type="entry name" value="Cys_tRNA_synth"/>
    <property type="match status" value="1"/>
</dbReference>
<feature type="domain" description="Cysteinyl-tRNA synthetase class Ia DALR" evidence="14">
    <location>
        <begin position="395"/>
        <end position="459"/>
    </location>
</feature>
<dbReference type="Pfam" id="PF01406">
    <property type="entry name" value="tRNA-synt_1e"/>
    <property type="match status" value="1"/>
</dbReference>
<comment type="caution">
    <text evidence="15">The sequence shown here is derived from an EMBL/GenBank/DDBJ whole genome shotgun (WGS) entry which is preliminary data.</text>
</comment>
<keyword evidence="4 13" id="KW-0963">Cytoplasm</keyword>
<dbReference type="GO" id="GO:0005524">
    <property type="term" value="F:ATP binding"/>
    <property type="evidence" value="ECO:0007669"/>
    <property type="project" value="UniProtKB-UniRule"/>
</dbReference>
<keyword evidence="5 13" id="KW-0436">Ligase</keyword>
<comment type="catalytic activity">
    <reaction evidence="12 13">
        <text>tRNA(Cys) + L-cysteine + ATP = L-cysteinyl-tRNA(Cys) + AMP + diphosphate</text>
        <dbReference type="Rhea" id="RHEA:17773"/>
        <dbReference type="Rhea" id="RHEA-COMP:9661"/>
        <dbReference type="Rhea" id="RHEA-COMP:9679"/>
        <dbReference type="ChEBI" id="CHEBI:30616"/>
        <dbReference type="ChEBI" id="CHEBI:33019"/>
        <dbReference type="ChEBI" id="CHEBI:35235"/>
        <dbReference type="ChEBI" id="CHEBI:78442"/>
        <dbReference type="ChEBI" id="CHEBI:78517"/>
        <dbReference type="ChEBI" id="CHEBI:456215"/>
        <dbReference type="EC" id="6.1.1.16"/>
    </reaction>
</comment>
<evidence type="ECO:0000256" key="9">
    <source>
        <dbReference type="ARBA" id="ARBA00022840"/>
    </source>
</evidence>
<comment type="cofactor">
    <cofactor evidence="13">
        <name>Zn(2+)</name>
        <dbReference type="ChEBI" id="CHEBI:29105"/>
    </cofactor>
    <text evidence="13">Binds 1 zinc ion per subunit.</text>
</comment>
<keyword evidence="8 13" id="KW-0862">Zinc</keyword>
<dbReference type="AlphaFoldDB" id="A0A090CY90"/>
<evidence type="ECO:0000256" key="5">
    <source>
        <dbReference type="ARBA" id="ARBA00022598"/>
    </source>
</evidence>
<evidence type="ECO:0000313" key="16">
    <source>
        <dbReference type="Proteomes" id="UP000031552"/>
    </source>
</evidence>
<dbReference type="GO" id="GO:0005829">
    <property type="term" value="C:cytosol"/>
    <property type="evidence" value="ECO:0007669"/>
    <property type="project" value="TreeGrafter"/>
</dbReference>
<evidence type="ECO:0000256" key="13">
    <source>
        <dbReference type="HAMAP-Rule" id="MF_00041"/>
    </source>
</evidence>
<dbReference type="GO" id="GO:0008270">
    <property type="term" value="F:zinc ion binding"/>
    <property type="evidence" value="ECO:0007669"/>
    <property type="project" value="UniProtKB-UniRule"/>
</dbReference>
<dbReference type="InterPro" id="IPR024909">
    <property type="entry name" value="Cys-tRNA/MSH_ligase"/>
</dbReference>
<feature type="binding site" evidence="13">
    <location>
        <position position="255"/>
    </location>
    <ligand>
        <name>Zn(2+)</name>
        <dbReference type="ChEBI" id="CHEBI:29105"/>
    </ligand>
</feature>
<dbReference type="GO" id="GO:0004817">
    <property type="term" value="F:cysteine-tRNA ligase activity"/>
    <property type="evidence" value="ECO:0007669"/>
    <property type="project" value="UniProtKB-UniRule"/>
</dbReference>
<dbReference type="InterPro" id="IPR015273">
    <property type="entry name" value="Cys-tRNA-synt_Ia_DALR"/>
</dbReference>
<dbReference type="EMBL" id="CCEJ010000003">
    <property type="protein sequence ID" value="CDR33412.1"/>
    <property type="molecule type" value="Genomic_DNA"/>
</dbReference>
<feature type="binding site" evidence="13">
    <location>
        <position position="68"/>
    </location>
    <ligand>
        <name>Zn(2+)</name>
        <dbReference type="ChEBI" id="CHEBI:29105"/>
    </ligand>
</feature>
<accession>A0A090CY90</accession>
<feature type="short sequence motif" description="'KMSKS' region" evidence="13">
    <location>
        <begin position="312"/>
        <end position="316"/>
    </location>
</feature>
<evidence type="ECO:0000256" key="10">
    <source>
        <dbReference type="ARBA" id="ARBA00022917"/>
    </source>
</evidence>
<evidence type="ECO:0000256" key="7">
    <source>
        <dbReference type="ARBA" id="ARBA00022741"/>
    </source>
</evidence>
<dbReference type="CDD" id="cd00672">
    <property type="entry name" value="CysRS_core"/>
    <property type="match status" value="1"/>
</dbReference>
<evidence type="ECO:0000313" key="15">
    <source>
        <dbReference type="EMBL" id="CDR33412.1"/>
    </source>
</evidence>
<reference evidence="15" key="1">
    <citation type="submission" date="2013-12" db="EMBL/GenBank/DDBJ databases">
        <authorList>
            <person name="Linke B."/>
        </authorList>
    </citation>
    <scope>NUCLEOTIDE SEQUENCE [LARGE SCALE GENOMIC DNA]</scope>
    <source>
        <strain evidence="15">CRIB-18</strain>
    </source>
</reference>